<evidence type="ECO:0000256" key="1">
    <source>
        <dbReference type="ARBA" id="ARBA00004651"/>
    </source>
</evidence>
<dbReference type="PANTHER" id="PTHR48090:SF1">
    <property type="entry name" value="PROPHAGE BACTOPRENOL GLUCOSYL TRANSFERASE HOMOLOG"/>
    <property type="match status" value="1"/>
</dbReference>
<dbReference type="InterPro" id="IPR050256">
    <property type="entry name" value="Glycosyltransferase_2"/>
</dbReference>
<evidence type="ECO:0000256" key="9">
    <source>
        <dbReference type="SAM" id="Phobius"/>
    </source>
</evidence>
<dbReference type="EMBL" id="MGBG01000015">
    <property type="protein sequence ID" value="OGK64771.1"/>
    <property type="molecule type" value="Genomic_DNA"/>
</dbReference>
<keyword evidence="4 11" id="KW-0808">Transferase</keyword>
<dbReference type="FunFam" id="3.90.550.10:FF:000079">
    <property type="entry name" value="Probable glycosyl transferase"/>
    <property type="match status" value="1"/>
</dbReference>
<keyword evidence="3" id="KW-0328">Glycosyltransferase</keyword>
<dbReference type="Pfam" id="PF00535">
    <property type="entry name" value="Glycos_transf_2"/>
    <property type="match status" value="1"/>
</dbReference>
<dbReference type="PANTHER" id="PTHR48090">
    <property type="entry name" value="UNDECAPRENYL-PHOSPHATE 4-DEOXY-4-FORMAMIDO-L-ARABINOSE TRANSFERASE-RELATED"/>
    <property type="match status" value="1"/>
</dbReference>
<evidence type="ECO:0000256" key="3">
    <source>
        <dbReference type="ARBA" id="ARBA00022676"/>
    </source>
</evidence>
<evidence type="ECO:0000256" key="5">
    <source>
        <dbReference type="ARBA" id="ARBA00022692"/>
    </source>
</evidence>
<feature type="transmembrane region" description="Helical" evidence="9">
    <location>
        <begin position="262"/>
        <end position="283"/>
    </location>
</feature>
<sequence length="308" mass="35561">MMQYSLILPIFNEQENIETLYSRIDKVMKQIDRSYEIIFINDGSTDKSQVILTALAKKNKAVKVINFSRNFGHQIAVTAGLNHSSGEVVAILDADLQDPPEVLPSFFKKLSEGYDVVYAIRRHRKESIPKRIMYYLFYRLLRLVANISIPLDSGDFCVMSRRVVLLLKNLPERNRFIRGLRSWVGFRQTGLTYERQSRMAGKSKYTLAKMFKLAFDGIFSFSYIPLQLLTWGGFIFLALAFFGIILTLYAKLFTDIFIPRGFPTTIIVILFIGGMNMFSLGIIGEYIGRIYDEIKQRQLYIVESKLNF</sequence>
<protein>
    <submittedName>
        <fullName evidence="11">Glycosyl transferase</fullName>
    </submittedName>
</protein>
<keyword evidence="7 9" id="KW-0472">Membrane</keyword>
<comment type="subcellular location">
    <subcellularLocation>
        <location evidence="1">Cell membrane</location>
        <topology evidence="1">Multi-pass membrane protein</topology>
    </subcellularLocation>
</comment>
<gene>
    <name evidence="11" type="ORF">A2209_00285</name>
</gene>
<evidence type="ECO:0000256" key="7">
    <source>
        <dbReference type="ARBA" id="ARBA00023136"/>
    </source>
</evidence>
<dbReference type="CDD" id="cd04187">
    <property type="entry name" value="DPM1_like_bac"/>
    <property type="match status" value="1"/>
</dbReference>
<evidence type="ECO:0000256" key="6">
    <source>
        <dbReference type="ARBA" id="ARBA00022989"/>
    </source>
</evidence>
<comment type="similarity">
    <text evidence="8">Belongs to the glycosyltransferase 2 family. GtrB subfamily.</text>
</comment>
<evidence type="ECO:0000256" key="8">
    <source>
        <dbReference type="ARBA" id="ARBA00038152"/>
    </source>
</evidence>
<dbReference type="InterPro" id="IPR029044">
    <property type="entry name" value="Nucleotide-diphossugar_trans"/>
</dbReference>
<reference evidence="11 12" key="1">
    <citation type="journal article" date="2016" name="Nat. Commun.">
        <title>Thousands of microbial genomes shed light on interconnected biogeochemical processes in an aquifer system.</title>
        <authorList>
            <person name="Anantharaman K."/>
            <person name="Brown C.T."/>
            <person name="Hug L.A."/>
            <person name="Sharon I."/>
            <person name="Castelle C.J."/>
            <person name="Probst A.J."/>
            <person name="Thomas B.C."/>
            <person name="Singh A."/>
            <person name="Wilkins M.J."/>
            <person name="Karaoz U."/>
            <person name="Brodie E.L."/>
            <person name="Williams K.H."/>
            <person name="Hubbard S.S."/>
            <person name="Banfield J.F."/>
        </authorList>
    </citation>
    <scope>NUCLEOTIDE SEQUENCE [LARGE SCALE GENOMIC DNA]</scope>
</reference>
<dbReference type="Gene3D" id="3.90.550.10">
    <property type="entry name" value="Spore Coat Polysaccharide Biosynthesis Protein SpsA, Chain A"/>
    <property type="match status" value="1"/>
</dbReference>
<comment type="caution">
    <text evidence="11">The sequence shown here is derived from an EMBL/GenBank/DDBJ whole genome shotgun (WGS) entry which is preliminary data.</text>
</comment>
<evidence type="ECO:0000256" key="4">
    <source>
        <dbReference type="ARBA" id="ARBA00022679"/>
    </source>
</evidence>
<name>A0A1F7KAA5_9BACT</name>
<evidence type="ECO:0000256" key="2">
    <source>
        <dbReference type="ARBA" id="ARBA00022475"/>
    </source>
</evidence>
<keyword evidence="6 9" id="KW-1133">Transmembrane helix</keyword>
<keyword evidence="5 9" id="KW-0812">Transmembrane</keyword>
<feature type="domain" description="Glycosyltransferase 2-like" evidence="10">
    <location>
        <begin position="5"/>
        <end position="164"/>
    </location>
</feature>
<organism evidence="11 12">
    <name type="scientific">Candidatus Roizmanbacteria bacterium RIFOXYA1_FULL_41_12</name>
    <dbReference type="NCBI Taxonomy" id="1802082"/>
    <lineage>
        <taxon>Bacteria</taxon>
        <taxon>Candidatus Roizmaniibacteriota</taxon>
    </lineage>
</organism>
<feature type="transmembrane region" description="Helical" evidence="9">
    <location>
        <begin position="228"/>
        <end position="250"/>
    </location>
</feature>
<dbReference type="InterPro" id="IPR001173">
    <property type="entry name" value="Glyco_trans_2-like"/>
</dbReference>
<accession>A0A1F7KAA5</accession>
<dbReference type="GO" id="GO:0016757">
    <property type="term" value="F:glycosyltransferase activity"/>
    <property type="evidence" value="ECO:0007669"/>
    <property type="project" value="UniProtKB-KW"/>
</dbReference>
<evidence type="ECO:0000313" key="12">
    <source>
        <dbReference type="Proteomes" id="UP000178450"/>
    </source>
</evidence>
<dbReference type="AlphaFoldDB" id="A0A1F7KAA5"/>
<keyword evidence="2" id="KW-1003">Cell membrane</keyword>
<evidence type="ECO:0000313" key="11">
    <source>
        <dbReference type="EMBL" id="OGK64771.1"/>
    </source>
</evidence>
<dbReference type="SUPFAM" id="SSF53448">
    <property type="entry name" value="Nucleotide-diphospho-sugar transferases"/>
    <property type="match status" value="1"/>
</dbReference>
<proteinExistence type="inferred from homology"/>
<evidence type="ECO:0000259" key="10">
    <source>
        <dbReference type="Pfam" id="PF00535"/>
    </source>
</evidence>
<dbReference type="GO" id="GO:0005886">
    <property type="term" value="C:plasma membrane"/>
    <property type="evidence" value="ECO:0007669"/>
    <property type="project" value="UniProtKB-SubCell"/>
</dbReference>
<dbReference type="Proteomes" id="UP000178450">
    <property type="component" value="Unassembled WGS sequence"/>
</dbReference>